<dbReference type="HAMAP" id="MF_03141">
    <property type="entry name" value="lis1"/>
    <property type="match status" value="1"/>
</dbReference>
<evidence type="ECO:0000256" key="1">
    <source>
        <dbReference type="ARBA" id="ARBA00022448"/>
    </source>
</evidence>
<dbReference type="PRINTS" id="PR00320">
    <property type="entry name" value="GPROTEINBRPT"/>
</dbReference>
<feature type="coiled-coil region" evidence="13">
    <location>
        <begin position="1760"/>
        <end position="1809"/>
    </location>
</feature>
<proteinExistence type="inferred from homology"/>
<keyword evidence="19" id="KW-1185">Reference proteome</keyword>
<feature type="coiled-coil region" evidence="13">
    <location>
        <begin position="1071"/>
        <end position="1140"/>
    </location>
</feature>
<dbReference type="InterPro" id="IPR006594">
    <property type="entry name" value="LisH"/>
</dbReference>
<keyword evidence="8 13" id="KW-0498">Mitosis</keyword>
<dbReference type="CDD" id="cd00200">
    <property type="entry name" value="WD40"/>
    <property type="match status" value="1"/>
</dbReference>
<dbReference type="SUPFAM" id="SSF50978">
    <property type="entry name" value="WD40 repeat-like"/>
    <property type="match status" value="1"/>
</dbReference>
<accession>A0A8I3ABG1</accession>
<evidence type="ECO:0000313" key="18">
    <source>
        <dbReference type="EMBL" id="KAG6376295.1"/>
    </source>
</evidence>
<evidence type="ECO:0000256" key="11">
    <source>
        <dbReference type="ARBA" id="ARBA00023212"/>
    </source>
</evidence>
<dbReference type="GO" id="GO:0000922">
    <property type="term" value="C:spindle pole"/>
    <property type="evidence" value="ECO:0007669"/>
    <property type="project" value="UniProtKB-SubCell"/>
</dbReference>
<dbReference type="GO" id="GO:0005524">
    <property type="term" value="F:ATP binding"/>
    <property type="evidence" value="ECO:0007669"/>
    <property type="project" value="UniProtKB-UniRule"/>
</dbReference>
<sequence length="2335" mass="259937">MALLSDRQREELHKSMLEYLHANNLLGAYNALKQDSGIEYTPDPKAKYAGLLEKKWTSVIRLQKKIMDLETRNASLQEELSLAPSKRAAMQADWVPRAPAAHVLTGHRQSITRIAFHPQYSLLASASEDATIKIWDWETGEFERTLKGHQKGVNDVEFDHKGHLLVSCSSDLFIKIWDSQNEWKNIKTLTGHDHAVSSARFLPGDQFIVSASWDHSIRIFDVASAHLVRTILGHTDWVRHVVPSDDGRLLASASKDQTARLWDPLTGEQKVELRGHDHQVEVVVFAPIASYSAIRELAGVPNTDRVKKPGAYVATGSRDKTIKLWDTQSGQMLKTLAGHDNWIRALVFHPSGKLFLSASDDKTIRIWELSTGRSVRIRPTTSADIASIPARFQRSVIHATTSTIVSVDAVSAAPVSSGSATTLSSPATPGKKQVFTFDQVHSHNTTQHALFTNTAQPLISRFLEGFNCTVLAYGQTSSGKTFTMTGIDLDASPSDPNNGMGIIPRAVSTIFSQARKLKDERGVSWNYSIKGSFIEVYNEDLIDLLSSDEATGGRREVQIREGKDGSIIWGGLREVNVRNSNEVMNLIRQGTSIRRTNETDMNAQSSRSHAIFSLTLTQKKFTGHGPPRSSSPLPPNGRSPSRIARPGSFYTTSPTAARVSSPTMGRPATPSYHAAMGRGGGLRPASSLGLRPPDSRTADNDDDSGEWTTIVSKFHFVDLAGSERLKRTAAAGERIKEGISINSGLLALGNVISALGDPSRAKSHTNSHVPYRDSKLTRLLQDSLGGNAHTLMIACVSPTEWNVGETVNTLKYANRARNIKNRAVVNEKEDGWDDIEWLQGNITRLRKELKQLKESGGVVISGSGESGRAIEPPEGSNKKILAQMTELQNNYEDLREKYVDRTEELARLRRELGERHRSSTGGNVGGTGKYEEIVGPVIEEYEKTISAMEAELGLNRAALRLTNELVEEKEDELGQITERHATTELYVEELRSRLVKLTERESSTEAYVRDLEEKVKSYDETSMSSSESLTDLKRELARYKEAESHSASYISELEVRLAKSDESVLSLQQTIVRLESESEKRSQEVAALQARLESLEQDGASWRTDLEEREKKAKTLELKMEEWERKKKEVNEDRIRLSGMVGEVEQAKQSLQDSNKSTGSSSGDSTPAAVDLSIENQLIALQQTHAATLADLSTVTVKYRDALQEIADLAAQIEEAKLAYPTIPEFSALESVETTPVRRKMVSLRSKEVMVDSQFDSPARKSFSRQAISLESLHGRSLSHSLSPSLSLSQELSSARSRKMSNSSHGTSSSVSHSPSPPNFTFSISHHNGGITPTEQRSASSMEKEIMRLQEVLKEREAEISALEATLGEKEQAGAASSLTEVTKGPEDQTMHLSPTTIQKFNAVRKSMQLHGVSPAVNDLNADADVDESLDRLNELMLAMAQKESQHNESVGSLNDQLTQIRRAHDELVTLSRDQMLNMSTELEGLRTKHDHTLTELESVCQREQELIETIKKAENDHAAAIDALRVEHQEALRAKGAEVDELVASLKGEHEVVAGNLQNQLSEATAALDKALKDHEDAFGKLRAVHEEELKRASQEGKVALEQLAEKHREALGNVVSEHANAMKCAEEGAAADLLRTEEEYYNALTKLRNDHAEALRKQAEDATSMLDRLREDHASEMRMAEKARECSLSESESSRDQALRELQEEHTAAIARRDAMYTEDMEKLKSEHGLIVANKEEDYRTRRENMKREHATAIAVIREQSEVQIEDLTKTITRLEQETAAAAVKAREEHESSIRALQEQQAAVLQEFTRGHEEEVAELGKAHLEAIYISTSKHDEERLAATTMHEDAIQKLEADHEAALASLTGMAELEQQHSDAHDELLREQQHLQEEFETVCIDFKTSQSQHSEALERERQYSASNLAELEKTHAGERDALLRDLEKLNEQIESYRVATSEFTATQAAQSQSAQEKVQIIAIMEKELVTARSDNDDLYRELEKSKAELVRATAEQTRLIEEVSKREPLTDELERHRSLIVEMQDNLQRVKDEKDTLQAEKHKQEGTVRDLQAQLVRNSSIHETPQRVTSDRNLAFSRINGLNGKLPPPTPPPSIPPPPAPKTQESHSSVSTQSSALSPSISKDSQLDSPATSVASMSVAGGPPLDAKAAAAKIEDQAKHINEQEVMIKTLNKQLSHCESDLATHMDLVSTLETSLSDSEKNLRKARMQATELARERDSLSAQLETLRNELQEARREVATVRRSIVEEKQSLESRLDEERRAKERTRAQLDSRMEELQRRKSNLRVSELHFRMFSLVCPPCLFYIHVRSFIACVTVPCFGS</sequence>
<dbReference type="PROSITE" id="PS00411">
    <property type="entry name" value="KINESIN_MOTOR_1"/>
    <property type="match status" value="1"/>
</dbReference>
<comment type="subunit">
    <text evidence="13">Self-associates. Interacts with NDL1 and dynein.</text>
</comment>
<feature type="coiled-coil region" evidence="13">
    <location>
        <begin position="2168"/>
        <end position="2301"/>
    </location>
</feature>
<evidence type="ECO:0000256" key="5">
    <source>
        <dbReference type="ARBA" id="ARBA00022701"/>
    </source>
</evidence>
<feature type="compositionally biased region" description="Polar residues" evidence="16">
    <location>
        <begin position="649"/>
        <end position="663"/>
    </location>
</feature>
<dbReference type="PROSITE" id="PS50294">
    <property type="entry name" value="WD_REPEATS_REGION"/>
    <property type="match status" value="5"/>
</dbReference>
<feature type="repeat" description="WD" evidence="14">
    <location>
        <begin position="189"/>
        <end position="230"/>
    </location>
</feature>
<dbReference type="GO" id="GO:0070840">
    <property type="term" value="F:dynein complex binding"/>
    <property type="evidence" value="ECO:0007669"/>
    <property type="project" value="UniProtKB-UniRule"/>
</dbReference>
<dbReference type="Gene3D" id="1.20.960.30">
    <property type="match status" value="1"/>
</dbReference>
<evidence type="ECO:0000256" key="8">
    <source>
        <dbReference type="ARBA" id="ARBA00022776"/>
    </source>
</evidence>
<evidence type="ECO:0000256" key="2">
    <source>
        <dbReference type="ARBA" id="ARBA00022490"/>
    </source>
</evidence>
<evidence type="ECO:0000256" key="12">
    <source>
        <dbReference type="ARBA" id="ARBA00023306"/>
    </source>
</evidence>
<dbReference type="PROSITE" id="PS50896">
    <property type="entry name" value="LISH"/>
    <property type="match status" value="1"/>
</dbReference>
<keyword evidence="10 13" id="KW-0175">Coiled coil</keyword>
<feature type="region of interest" description="Disordered" evidence="16">
    <location>
        <begin position="1278"/>
        <end position="1342"/>
    </location>
</feature>
<dbReference type="GO" id="GO:0008017">
    <property type="term" value="F:microtubule binding"/>
    <property type="evidence" value="ECO:0007669"/>
    <property type="project" value="InterPro"/>
</dbReference>
<name>A0A8I3ABG1_9AGAM</name>
<feature type="repeat" description="WD" evidence="14">
    <location>
        <begin position="231"/>
        <end position="272"/>
    </location>
</feature>
<keyword evidence="12 13" id="KW-0131">Cell cycle</keyword>
<evidence type="ECO:0000256" key="10">
    <source>
        <dbReference type="ARBA" id="ARBA00023054"/>
    </source>
</evidence>
<keyword evidence="6" id="KW-0677">Repeat</keyword>
<evidence type="ECO:0000256" key="6">
    <source>
        <dbReference type="ARBA" id="ARBA00022737"/>
    </source>
</evidence>
<dbReference type="OrthoDB" id="3176171at2759"/>
<dbReference type="PRINTS" id="PR00380">
    <property type="entry name" value="KINESINHEAVY"/>
</dbReference>
<dbReference type="PROSITE" id="PS50067">
    <property type="entry name" value="KINESIN_MOTOR_2"/>
    <property type="match status" value="1"/>
</dbReference>
<dbReference type="InterPro" id="IPR037190">
    <property type="entry name" value="LIS1_N"/>
</dbReference>
<dbReference type="FunFam" id="1.20.960.30:FF:000002">
    <property type="entry name" value="Platelet-activating factor acetylhydrolase ib"/>
    <property type="match status" value="1"/>
</dbReference>
<keyword evidence="5 13" id="KW-0493">Microtubule</keyword>
<feature type="region of interest" description="Disordered" evidence="16">
    <location>
        <begin position="2093"/>
        <end position="2153"/>
    </location>
</feature>
<evidence type="ECO:0000256" key="4">
    <source>
        <dbReference type="ARBA" id="ARBA00022618"/>
    </source>
</evidence>
<dbReference type="InterPro" id="IPR015943">
    <property type="entry name" value="WD40/YVTN_repeat-like_dom_sf"/>
</dbReference>
<feature type="repeat" description="WD" evidence="14">
    <location>
        <begin position="336"/>
        <end position="377"/>
    </location>
</feature>
<dbReference type="PROSITE" id="PS00678">
    <property type="entry name" value="WD_REPEATS_1"/>
    <property type="match status" value="1"/>
</dbReference>
<dbReference type="InterPro" id="IPR027640">
    <property type="entry name" value="Kinesin-like_fam"/>
</dbReference>
<dbReference type="GO" id="GO:0005874">
    <property type="term" value="C:microtubule"/>
    <property type="evidence" value="ECO:0007669"/>
    <property type="project" value="UniProtKB-KW"/>
</dbReference>
<feature type="region of interest" description="Disordered" evidence="16">
    <location>
        <begin position="620"/>
        <end position="704"/>
    </location>
</feature>
<dbReference type="InterPro" id="IPR019821">
    <property type="entry name" value="Kinesin_motor_CS"/>
</dbReference>
<dbReference type="PANTHER" id="PTHR47969:SF15">
    <property type="entry name" value="CHROMOSOME-ASSOCIATED KINESIN KIF4A-RELATED"/>
    <property type="match status" value="1"/>
</dbReference>
<dbReference type="InterPro" id="IPR019775">
    <property type="entry name" value="WD40_repeat_CS"/>
</dbReference>
<dbReference type="Proteomes" id="UP000683000">
    <property type="component" value="Unassembled WGS sequence"/>
</dbReference>
<evidence type="ECO:0000256" key="7">
    <source>
        <dbReference type="ARBA" id="ARBA00022741"/>
    </source>
</evidence>
<dbReference type="GO" id="GO:0051301">
    <property type="term" value="P:cell division"/>
    <property type="evidence" value="ECO:0007669"/>
    <property type="project" value="UniProtKB-KW"/>
</dbReference>
<feature type="compositionally biased region" description="Polar residues" evidence="16">
    <location>
        <begin position="2135"/>
        <end position="2150"/>
    </location>
</feature>
<dbReference type="Pfam" id="PF24951">
    <property type="entry name" value="LisH_PAC1"/>
    <property type="match status" value="1"/>
</dbReference>
<dbReference type="Pfam" id="PF00400">
    <property type="entry name" value="WD40"/>
    <property type="match status" value="6"/>
</dbReference>
<comment type="similarity">
    <text evidence="15">Belongs to the TRAFAC class myosin-kinesin ATPase superfamily. Kinesin family.</text>
</comment>
<feature type="repeat" description="WD" evidence="14">
    <location>
        <begin position="146"/>
        <end position="178"/>
    </location>
</feature>
<feature type="repeat" description="WD" evidence="14">
    <location>
        <begin position="310"/>
        <end position="335"/>
    </location>
</feature>
<dbReference type="GO" id="GO:0051231">
    <property type="term" value="P:spindle elongation"/>
    <property type="evidence" value="ECO:0007669"/>
    <property type="project" value="TreeGrafter"/>
</dbReference>
<dbReference type="InterPro" id="IPR017252">
    <property type="entry name" value="Dynein_regulator_LIS1"/>
</dbReference>
<dbReference type="InterPro" id="IPR001752">
    <property type="entry name" value="Kinesin_motor_dom"/>
</dbReference>
<feature type="compositionally biased region" description="Basic and acidic residues" evidence="16">
    <location>
        <begin position="2045"/>
        <end position="2062"/>
    </location>
</feature>
<keyword evidence="3 14" id="KW-0853">WD repeat</keyword>
<comment type="caution">
    <text evidence="18">The sequence shown here is derived from an EMBL/GenBank/DDBJ whole genome shotgun (WGS) entry which is preliminary data.</text>
</comment>
<dbReference type="GO" id="GO:0051012">
    <property type="term" value="P:microtubule sliding"/>
    <property type="evidence" value="ECO:0007669"/>
    <property type="project" value="UniProtKB-UniRule"/>
</dbReference>
<feature type="region of interest" description="Disordered" evidence="16">
    <location>
        <begin position="1146"/>
        <end position="1168"/>
    </location>
</feature>
<dbReference type="EMBL" id="JAGFBS010000012">
    <property type="protein sequence ID" value="KAG6376295.1"/>
    <property type="molecule type" value="Genomic_DNA"/>
</dbReference>
<keyword evidence="2 13" id="KW-0963">Cytoplasm</keyword>
<dbReference type="GO" id="GO:0007052">
    <property type="term" value="P:mitotic spindle organization"/>
    <property type="evidence" value="ECO:0007669"/>
    <property type="project" value="TreeGrafter"/>
</dbReference>
<feature type="repeat" description="WD" evidence="14">
    <location>
        <begin position="104"/>
        <end position="145"/>
    </location>
</feature>
<gene>
    <name evidence="13" type="primary">PAC1</name>
    <name evidence="13" type="synonym">LIS1</name>
    <name evidence="18" type="ORF">JVT61DRAFT_2273</name>
</gene>
<keyword evidence="1 13" id="KW-0813">Transport</keyword>
<comment type="subcellular location">
    <subcellularLocation>
        <location evidence="13">Cytoplasm</location>
        <location evidence="13">Cytoskeleton</location>
    </subcellularLocation>
    <subcellularLocation>
        <location evidence="13">Cytoplasm</location>
        <location evidence="13">Cytoskeleton</location>
        <location evidence="13">Spindle pole</location>
    </subcellularLocation>
    <text evidence="13">Localizes to the plus ends of microtubules at the hyphal tip and the mitotic spindle poles.</text>
</comment>
<reference evidence="18" key="1">
    <citation type="submission" date="2021-03" db="EMBL/GenBank/DDBJ databases">
        <title>Evolutionary innovations through gain and loss of genes in the ectomycorrhizal Boletales.</title>
        <authorList>
            <person name="Wu G."/>
            <person name="Miyauchi S."/>
            <person name="Morin E."/>
            <person name="Yang Z.-L."/>
            <person name="Xu J."/>
            <person name="Martin F.M."/>
        </authorList>
    </citation>
    <scope>NUCLEOTIDE SEQUENCE</scope>
    <source>
        <strain evidence="18">BR01</strain>
    </source>
</reference>
<dbReference type="GO" id="GO:0000132">
    <property type="term" value="P:establishment of mitotic spindle orientation"/>
    <property type="evidence" value="ECO:0007669"/>
    <property type="project" value="UniProtKB-UniRule"/>
</dbReference>
<dbReference type="GO" id="GO:0005737">
    <property type="term" value="C:cytoplasm"/>
    <property type="evidence" value="ECO:0007669"/>
    <property type="project" value="UniProtKB-UniRule"/>
</dbReference>
<dbReference type="SUPFAM" id="SSF109925">
    <property type="entry name" value="Lissencephaly-1 protein (Lis-1, PAF-AH alpha) N-terminal domain"/>
    <property type="match status" value="1"/>
</dbReference>
<organism evidence="18 19">
    <name type="scientific">Boletus reticuloceps</name>
    <dbReference type="NCBI Taxonomy" id="495285"/>
    <lineage>
        <taxon>Eukaryota</taxon>
        <taxon>Fungi</taxon>
        <taxon>Dikarya</taxon>
        <taxon>Basidiomycota</taxon>
        <taxon>Agaricomycotina</taxon>
        <taxon>Agaricomycetes</taxon>
        <taxon>Agaricomycetidae</taxon>
        <taxon>Boletales</taxon>
        <taxon>Boletineae</taxon>
        <taxon>Boletaceae</taxon>
        <taxon>Boletoideae</taxon>
        <taxon>Boletus</taxon>
    </lineage>
</organism>
<dbReference type="SMART" id="SM00320">
    <property type="entry name" value="WD40"/>
    <property type="match status" value="6"/>
</dbReference>
<evidence type="ECO:0000256" key="3">
    <source>
        <dbReference type="ARBA" id="ARBA00022574"/>
    </source>
</evidence>
<feature type="compositionally biased region" description="Low complexity" evidence="16">
    <location>
        <begin position="1153"/>
        <end position="1166"/>
    </location>
</feature>
<dbReference type="SUPFAM" id="SSF52540">
    <property type="entry name" value="P-loop containing nucleoside triphosphate hydrolases"/>
    <property type="match status" value="1"/>
</dbReference>
<feature type="region of interest" description="Disordered" evidence="16">
    <location>
        <begin position="2045"/>
        <end position="2065"/>
    </location>
</feature>
<dbReference type="Gene3D" id="2.130.10.10">
    <property type="entry name" value="YVTN repeat-like/Quinoprotein amine dehydrogenase"/>
    <property type="match status" value="3"/>
</dbReference>
<dbReference type="Gene3D" id="3.40.850.10">
    <property type="entry name" value="Kinesin motor domain"/>
    <property type="match status" value="1"/>
</dbReference>
<dbReference type="Gene3D" id="1.10.287.1490">
    <property type="match status" value="1"/>
</dbReference>
<feature type="compositionally biased region" description="Pro residues" evidence="16">
    <location>
        <begin position="2100"/>
        <end position="2115"/>
    </location>
</feature>
<dbReference type="InterPro" id="IPR036961">
    <property type="entry name" value="Kinesin_motor_dom_sf"/>
</dbReference>
<dbReference type="Pfam" id="PF00225">
    <property type="entry name" value="Kinesin"/>
    <property type="match status" value="2"/>
</dbReference>
<dbReference type="PROSITE" id="PS50082">
    <property type="entry name" value="WD_REPEATS_2"/>
    <property type="match status" value="6"/>
</dbReference>
<keyword evidence="4 13" id="KW-0132">Cell division</keyword>
<dbReference type="GO" id="GO:0005875">
    <property type="term" value="C:microtubule associated complex"/>
    <property type="evidence" value="ECO:0007669"/>
    <property type="project" value="UniProtKB-UniRule"/>
</dbReference>
<keyword evidence="7 15" id="KW-0547">Nucleotide-binding</keyword>
<evidence type="ECO:0000256" key="13">
    <source>
        <dbReference type="HAMAP-Rule" id="MF_03141"/>
    </source>
</evidence>
<dbReference type="InterPro" id="IPR027417">
    <property type="entry name" value="P-loop_NTPase"/>
</dbReference>
<evidence type="ECO:0000256" key="9">
    <source>
        <dbReference type="ARBA" id="ARBA00022840"/>
    </source>
</evidence>
<comment type="domain">
    <text evidence="13">Dimerization mediated by the LisH domain may be required to activate dynein.</text>
</comment>
<dbReference type="InterPro" id="IPR020472">
    <property type="entry name" value="WD40_PAC1"/>
</dbReference>
<evidence type="ECO:0000256" key="15">
    <source>
        <dbReference type="PROSITE-ProRule" id="PRU00283"/>
    </source>
</evidence>
<comment type="similarity">
    <text evidence="13">Belongs to the WD repeat LIS1/nudF family.</text>
</comment>
<feature type="compositionally biased region" description="Low complexity" evidence="16">
    <location>
        <begin position="2120"/>
        <end position="2134"/>
    </location>
</feature>
<dbReference type="InterPro" id="IPR036322">
    <property type="entry name" value="WD40_repeat_dom_sf"/>
</dbReference>
<dbReference type="InterPro" id="IPR001680">
    <property type="entry name" value="WD40_rpt"/>
</dbReference>
<evidence type="ECO:0000259" key="17">
    <source>
        <dbReference type="PROSITE" id="PS50067"/>
    </source>
</evidence>
<dbReference type="SMART" id="SM00129">
    <property type="entry name" value="KISc"/>
    <property type="match status" value="1"/>
</dbReference>
<dbReference type="GO" id="GO:0003777">
    <property type="term" value="F:microtubule motor activity"/>
    <property type="evidence" value="ECO:0007669"/>
    <property type="project" value="InterPro"/>
</dbReference>
<feature type="compositionally biased region" description="Polar residues" evidence="16">
    <location>
        <begin position="1320"/>
        <end position="1341"/>
    </location>
</feature>
<feature type="compositionally biased region" description="Low complexity" evidence="16">
    <location>
        <begin position="1278"/>
        <end position="1314"/>
    </location>
</feature>
<dbReference type="PANTHER" id="PTHR47969">
    <property type="entry name" value="CHROMOSOME-ASSOCIATED KINESIN KIF4A-RELATED"/>
    <property type="match status" value="1"/>
</dbReference>
<protein>
    <recommendedName>
        <fullName evidence="13">Nuclear distribution protein PAC1</fullName>
    </recommendedName>
    <alternativeName>
        <fullName evidence="13">Lissencephaly-1 homolog</fullName>
        <shortName evidence="13">LIS-1</shortName>
    </alternativeName>
    <alternativeName>
        <fullName evidence="13">nudF homolog</fullName>
    </alternativeName>
</protein>
<feature type="region of interest" description="Disordered" evidence="16">
    <location>
        <begin position="1369"/>
        <end position="1392"/>
    </location>
</feature>
<feature type="domain" description="Kinesin motor" evidence="17">
    <location>
        <begin position="370"/>
        <end position="819"/>
    </location>
</feature>
<evidence type="ECO:0000256" key="14">
    <source>
        <dbReference type="PROSITE-ProRule" id="PRU00221"/>
    </source>
</evidence>
<dbReference type="InterPro" id="IPR056795">
    <property type="entry name" value="PAC1-like_LisH-like_dom"/>
</dbReference>
<evidence type="ECO:0000256" key="16">
    <source>
        <dbReference type="SAM" id="MobiDB-lite"/>
    </source>
</evidence>
<comment type="function">
    <text evidence="13">Positively regulates the activity of the minus-end directed microtubule motor protein dynein. May enhance dynein-mediated microtubule sliding by targeting dynein to the microtubule plus end. Required for nuclear migration during vegetative growth as well as development. Required for retrograde early endosome (EE) transport from the hyphal tip. Required for localization of dynein to the mitotic spindle poles. Recruits additional proteins to the dynein complex at SPBs.</text>
</comment>
<keyword evidence="11 13" id="KW-0206">Cytoskeleton</keyword>
<keyword evidence="9 15" id="KW-0067">ATP-binding</keyword>
<feature type="coiled-coil region" evidence="13">
    <location>
        <begin position="835"/>
        <end position="911"/>
    </location>
</feature>
<evidence type="ECO:0000313" key="19">
    <source>
        <dbReference type="Proteomes" id="UP000683000"/>
    </source>
</evidence>
<feature type="binding site" evidence="15">
    <location>
        <begin position="474"/>
        <end position="481"/>
    </location>
    <ligand>
        <name>ATP</name>
        <dbReference type="ChEBI" id="CHEBI:30616"/>
    </ligand>
</feature>
<keyword evidence="15" id="KW-0505">Motor protein</keyword>